<reference evidence="4 5" key="1">
    <citation type="submission" date="2016-10" db="EMBL/GenBank/DDBJ databases">
        <authorList>
            <person name="de Groot N.N."/>
        </authorList>
    </citation>
    <scope>NUCLEOTIDE SEQUENCE [LARGE SCALE GENOMIC DNA]</scope>
    <source>
        <strain evidence="4 5">DSM 15345</strain>
    </source>
</reference>
<dbReference type="EMBL" id="FNQM01000006">
    <property type="protein sequence ID" value="SEA51901.1"/>
    <property type="molecule type" value="Genomic_DNA"/>
</dbReference>
<keyword evidence="1" id="KW-1133">Transmembrane helix</keyword>
<dbReference type="SUPFAM" id="SSF51695">
    <property type="entry name" value="PLC-like phosphodiesterases"/>
    <property type="match status" value="1"/>
</dbReference>
<keyword evidence="5" id="KW-1185">Reference proteome</keyword>
<feature type="chain" id="PRO_5011530306" evidence="2">
    <location>
        <begin position="25"/>
        <end position="351"/>
    </location>
</feature>
<dbReference type="AlphaFoldDB" id="A0A1H4BUT3"/>
<keyword evidence="1" id="KW-0472">Membrane</keyword>
<evidence type="ECO:0000256" key="1">
    <source>
        <dbReference type="SAM" id="Phobius"/>
    </source>
</evidence>
<dbReference type="RefSeq" id="WP_093253495.1">
    <property type="nucleotide sequence ID" value="NZ_FNQM01000006.1"/>
</dbReference>
<dbReference type="NCBIfam" id="TIGR03370">
    <property type="entry name" value="VPLPA-CTERM"/>
    <property type="match status" value="1"/>
</dbReference>
<dbReference type="InterPro" id="IPR022472">
    <property type="entry name" value="VPLPA-CTERM"/>
</dbReference>
<dbReference type="PROSITE" id="PS51704">
    <property type="entry name" value="GP_PDE"/>
    <property type="match status" value="1"/>
</dbReference>
<feature type="signal peptide" evidence="2">
    <location>
        <begin position="1"/>
        <end position="24"/>
    </location>
</feature>
<evidence type="ECO:0000259" key="3">
    <source>
        <dbReference type="PROSITE" id="PS51704"/>
    </source>
</evidence>
<gene>
    <name evidence="4" type="ORF">SAMN05444370_10653</name>
</gene>
<feature type="domain" description="GP-PDE" evidence="3">
    <location>
        <begin position="33"/>
        <end position="320"/>
    </location>
</feature>
<dbReference type="STRING" id="89524.SAMN05444370_10653"/>
<sequence>MLRLMLAAAAASALMAAAPAGATAFNTLSGAAPQVIGHRGAPAYLPEHTLGGYELAIAMGADIVEPDVQLTSDGFLVAMHDTTLTRTTNVEALFAPRNGTYNVSDFTLAEIKTLTVEPTGPASTTYPGFTPSSPEPFMVPTLGEVLDFVNAHNAATGDKIGVYPESKVPNRSELSVKIVEELQAKGFVNRDQNSYIQTFSHDGAREIYALQNLLGMDNAVAALGAAVFDGSVYGVFDFTNNTVTPLEEVATFAHGVGVTLGSPNLDAGFFAAAHALGLEVHGWTFRPTSIEAAETLFGQYIALGMDAMFTDYPDLGRQVVDGYVAPIPVPAALPMLVAALGGLALIRRRAA</sequence>
<dbReference type="GO" id="GO:0008081">
    <property type="term" value="F:phosphoric diester hydrolase activity"/>
    <property type="evidence" value="ECO:0007669"/>
    <property type="project" value="InterPro"/>
</dbReference>
<dbReference type="OrthoDB" id="1854250at2"/>
<evidence type="ECO:0000256" key="2">
    <source>
        <dbReference type="SAM" id="SignalP"/>
    </source>
</evidence>
<dbReference type="InterPro" id="IPR017946">
    <property type="entry name" value="PLC-like_Pdiesterase_TIM-brl"/>
</dbReference>
<dbReference type="Gene3D" id="3.20.20.190">
    <property type="entry name" value="Phosphatidylinositol (PI) phosphodiesterase"/>
    <property type="match status" value="1"/>
</dbReference>
<dbReference type="GO" id="GO:0006629">
    <property type="term" value="P:lipid metabolic process"/>
    <property type="evidence" value="ECO:0007669"/>
    <property type="project" value="InterPro"/>
</dbReference>
<evidence type="ECO:0000313" key="5">
    <source>
        <dbReference type="Proteomes" id="UP000198703"/>
    </source>
</evidence>
<dbReference type="Proteomes" id="UP000198703">
    <property type="component" value="Unassembled WGS sequence"/>
</dbReference>
<keyword evidence="1" id="KW-0812">Transmembrane</keyword>
<feature type="transmembrane region" description="Helical" evidence="1">
    <location>
        <begin position="327"/>
        <end position="346"/>
    </location>
</feature>
<proteinExistence type="predicted"/>
<accession>A0A1H4BUT3</accession>
<keyword evidence="2" id="KW-0732">Signal</keyword>
<organism evidence="4 5">
    <name type="scientific">Rubrimonas cliftonensis</name>
    <dbReference type="NCBI Taxonomy" id="89524"/>
    <lineage>
        <taxon>Bacteria</taxon>
        <taxon>Pseudomonadati</taxon>
        <taxon>Pseudomonadota</taxon>
        <taxon>Alphaproteobacteria</taxon>
        <taxon>Rhodobacterales</taxon>
        <taxon>Paracoccaceae</taxon>
        <taxon>Rubrimonas</taxon>
    </lineage>
</organism>
<dbReference type="PANTHER" id="PTHR46211">
    <property type="entry name" value="GLYCEROPHOSPHORYL DIESTER PHOSPHODIESTERASE"/>
    <property type="match status" value="1"/>
</dbReference>
<dbReference type="Pfam" id="PF03009">
    <property type="entry name" value="GDPD"/>
    <property type="match status" value="1"/>
</dbReference>
<evidence type="ECO:0000313" key="4">
    <source>
        <dbReference type="EMBL" id="SEA51901.1"/>
    </source>
</evidence>
<dbReference type="PANTHER" id="PTHR46211:SF14">
    <property type="entry name" value="GLYCEROPHOSPHODIESTER PHOSPHODIESTERASE"/>
    <property type="match status" value="1"/>
</dbReference>
<name>A0A1H4BUT3_9RHOB</name>
<protein>
    <submittedName>
        <fullName evidence="4">Glycerophosphoryl diester phosphodiesterase</fullName>
    </submittedName>
</protein>
<dbReference type="InterPro" id="IPR030395">
    <property type="entry name" value="GP_PDE_dom"/>
</dbReference>